<reference evidence="1" key="1">
    <citation type="submission" date="2003-02" db="EMBL/GenBank/DDBJ databases">
        <title>CSF3 mRNA, nirs splice variant 1.</title>
        <authorList>
            <person name="Tabata Y."/>
            <person name="Sameshima E."/>
            <person name="Hayashi A."/>
            <person name="Iida K."/>
            <person name="Mitsuyama M."/>
            <person name="Kanai S."/>
            <person name="Furuya T."/>
            <person name="Saito T."/>
        </authorList>
    </citation>
    <scope>NUCLEOTIDE SEQUENCE</scope>
</reference>
<organism evidence="1">
    <name type="scientific">Homo sapiens</name>
    <name type="common">Human</name>
    <dbReference type="NCBI Taxonomy" id="9606"/>
    <lineage>
        <taxon>Eukaryota</taxon>
        <taxon>Metazoa</taxon>
        <taxon>Chordata</taxon>
        <taxon>Craniata</taxon>
        <taxon>Vertebrata</taxon>
        <taxon>Euteleostomi</taxon>
        <taxon>Mammalia</taxon>
        <taxon>Eutheria</taxon>
        <taxon>Euarchontoglires</taxon>
        <taxon>Primates</taxon>
        <taxon>Haplorrhini</taxon>
        <taxon>Catarrhini</taxon>
        <taxon>Hominidae</taxon>
        <taxon>Homo</taxon>
    </lineage>
</organism>
<dbReference type="ChiTaRS" id="CSF3">
    <property type="organism name" value="human"/>
</dbReference>
<dbReference type="AlphaFoldDB" id="Q5FBY7"/>
<dbReference type="EMBL" id="AB102881">
    <property type="protein sequence ID" value="BAD89410.1"/>
    <property type="molecule type" value="mRNA"/>
</dbReference>
<accession>Q5FBY7</accession>
<proteinExistence type="evidence at transcript level"/>
<evidence type="ECO:0000313" key="1">
    <source>
        <dbReference type="EMBL" id="BAD89410.1"/>
    </source>
</evidence>
<gene>
    <name evidence="1" type="primary">CSF3</name>
</gene>
<name>Q5FBY7_HUMAN</name>
<protein>
    <submittedName>
        <fullName evidence="1">Colony stimulating factor 3 nirs variant 1</fullName>
    </submittedName>
</protein>
<dbReference type="OrthoDB" id="9896489at2759"/>
<sequence>MAGPATQSPMKLMGECLGPGWESRLPWHGREAGVTEGLGIPVLGMGIKGTQCPREGLRW</sequence>